<evidence type="ECO:0000256" key="9">
    <source>
        <dbReference type="ARBA" id="ARBA00046159"/>
    </source>
</evidence>
<evidence type="ECO:0000256" key="10">
    <source>
        <dbReference type="PROSITE-ProRule" id="PRU00283"/>
    </source>
</evidence>
<dbReference type="GO" id="GO:0005874">
    <property type="term" value="C:microtubule"/>
    <property type="evidence" value="ECO:0007669"/>
    <property type="project" value="UniProtKB-KW"/>
</dbReference>
<proteinExistence type="inferred from homology"/>
<feature type="coiled-coil region" evidence="11">
    <location>
        <begin position="571"/>
        <end position="651"/>
    </location>
</feature>
<comment type="similarity">
    <text evidence="8">Belongs to the TRAFAC class myosin-kinesin ATPase superfamily. Kinesin family. KIN-5/BimC subfamily.</text>
</comment>
<dbReference type="Pfam" id="PF00225">
    <property type="entry name" value="Kinesin"/>
    <property type="match status" value="1"/>
</dbReference>
<dbReference type="Proteomes" id="UP000708148">
    <property type="component" value="Unassembled WGS sequence"/>
</dbReference>
<feature type="compositionally biased region" description="Polar residues" evidence="12">
    <location>
        <begin position="1080"/>
        <end position="1091"/>
    </location>
</feature>
<keyword evidence="15" id="KW-1185">Reference proteome</keyword>
<dbReference type="GO" id="GO:0007018">
    <property type="term" value="P:microtubule-based movement"/>
    <property type="evidence" value="ECO:0007669"/>
    <property type="project" value="InterPro"/>
</dbReference>
<evidence type="ECO:0000256" key="7">
    <source>
        <dbReference type="ARBA" id="ARBA00023212"/>
    </source>
</evidence>
<dbReference type="GO" id="GO:0007052">
    <property type="term" value="P:mitotic spindle organization"/>
    <property type="evidence" value="ECO:0007669"/>
    <property type="project" value="TreeGrafter"/>
</dbReference>
<evidence type="ECO:0000256" key="6">
    <source>
        <dbReference type="ARBA" id="ARBA00023175"/>
    </source>
</evidence>
<feature type="region of interest" description="Disordered" evidence="12">
    <location>
        <begin position="987"/>
        <end position="1156"/>
    </location>
</feature>
<sequence>MAVPGGEPGAGGAAPGRSPRQAEGEETSVRVAVRMRPLIAREKMAGARSCSVVDSSSGCVFLGRERQFTFDYAFGPESTQAEVYNKCVAHLLEGCFDGYNATILAYGQTGSGKTYTMGTGNQSGMPDGLIGIVPRLVRALFSGIKERRDIAECKVAIQFLEIYNEEVKDLLEPGARSKSMNIWESPEGEIKIVGAREVVVDSSQELTECLEAGLSSRSTGDTLVNSVSSRSHAIFTIMLEQRVGHAGNDEPVDGHVHEVRRAKFHLVDLAGSERIKKSGAAGERLKESVHINQGLLCLGNVISALGDESRPRIGHVPYRDSKLTRLLQDSLGGNSRTCMVACVSSADNCFDETLNTLKYANRARNIKNKPHVNREIRCSPGDLKSDAQELQLKLLRQYLDGSTLGALPEMLLMDFEKGEIAMEDLEKLREMANRADTDGLVLSLHNKSLNELEKTVRHLQSQVDISNSETADLQVRLQDAEEAKGKMQMTLVTQMQQISAVVQEADALMAAGEISPQARDRLLLACQQSNGERNGKNPRLLVRTSVNGSPRDCLQHGVPEGVTAGDLQNLVVKREREIVEVRKQLREAQDHLARDEVIFAEKMQELNTLKAASREMERKFEMFQHTHEQQIEQLRSELEIWKSRAESASAAPHAFVPGSQEDRALAESRADNGVHQNGGATGGGSDDLVLFDDELLSCVSDTDYTDLHGSGTMQYEEDDQGNAEVQKWVEERSAIEAEKESLCAKMAAQHQEFGQVCESLGRQLQDLERDIWQKEETIHQLRTNEQETRAQSDEHLAHIRDLEEDISRKEAEVEHLRHEVDAIEGDRAKTAEEKIQLRLQYDRRITQAQLQMDNLRKLVKEQRKMGSNREQQRAQAQIQTLQDELEKSRARHKGLQNKLQAKGRVFEAQREQNQREVRELQDAVTAANNTIAELEKENNKQTNIIKRKREQVVVAQRRLRELALDPKVLQSGTRRKAGALYKEVWAHSQPRPRDCGAARSPRDRARRSWVRPQDEDGTSRSPRPPLRSQTPRDSPSNPFVVPSQPTPLTPRDGLRDHRRNSLQLTPRDRGRQLTPRGESSRSQPVIRSGQLTPRGDPSDWMKERPVTPREGGATPRGRSATADGPLRLKGLPGSAWTPEGSRSARGGEGRGEEPLARSVGKHVRWLDGKVGKVVKKRTAEVELQGLKKRREMLLRERDDIMKNRSLLELKQMRTENGPGRRLAEVEGQMRLLKQESSSLVPTVQGGDTEATRQRSNSHNQELSVLDDRVDILSAELEYVNDAVAERLRLVSSASLAAEGIQCCVQCLSAEEAHGVLEHYLMQLVQVLQEQKHNAEKISRLEAAVMDKSHQVDVAEGNLKLKHKELERRLREVQKEHAVKVQGLLRQIKVLSREQPLPLPRSADGIYTGRSGGSSPGTSSSTDAVQATAFYKQQSEQLSKDNFYYKLRDKELKQKLRDTDPEGSGSGCRPSSQGDSLWHRCPYSDLPFEVCLSHHKDHL</sequence>
<feature type="region of interest" description="Disordered" evidence="12">
    <location>
        <begin position="1398"/>
        <end position="1423"/>
    </location>
</feature>
<evidence type="ECO:0000313" key="15">
    <source>
        <dbReference type="Proteomes" id="UP000708148"/>
    </source>
</evidence>
<feature type="region of interest" description="Disordered" evidence="12">
    <location>
        <begin position="1236"/>
        <end position="1260"/>
    </location>
</feature>
<evidence type="ECO:0000259" key="13">
    <source>
        <dbReference type="PROSITE" id="PS50067"/>
    </source>
</evidence>
<name>A0A8S1J4D3_9CHLO</name>
<feature type="domain" description="Kinesin motor" evidence="13">
    <location>
        <begin position="28"/>
        <end position="366"/>
    </location>
</feature>
<dbReference type="GO" id="GO:0005524">
    <property type="term" value="F:ATP binding"/>
    <property type="evidence" value="ECO:0007669"/>
    <property type="project" value="UniProtKB-UniRule"/>
</dbReference>
<keyword evidence="4 10" id="KW-0547">Nucleotide-binding</keyword>
<dbReference type="PANTHER" id="PTHR47969">
    <property type="entry name" value="CHROMOSOME-ASSOCIATED KINESIN KIF4A-RELATED"/>
    <property type="match status" value="1"/>
</dbReference>
<feature type="binding site" evidence="10">
    <location>
        <begin position="107"/>
        <end position="114"/>
    </location>
    <ligand>
        <name>ATP</name>
        <dbReference type="ChEBI" id="CHEBI:30616"/>
    </ligand>
</feature>
<evidence type="ECO:0000256" key="12">
    <source>
        <dbReference type="SAM" id="MobiDB-lite"/>
    </source>
</evidence>
<keyword evidence="11" id="KW-0175">Coiled coil</keyword>
<reference evidence="14" key="1">
    <citation type="submission" date="2020-12" db="EMBL/GenBank/DDBJ databases">
        <authorList>
            <person name="Iha C."/>
        </authorList>
    </citation>
    <scope>NUCLEOTIDE SEQUENCE</scope>
</reference>
<dbReference type="OrthoDB" id="547504at2759"/>
<dbReference type="EMBL" id="CAJHUC010001665">
    <property type="protein sequence ID" value="CAD7701953.1"/>
    <property type="molecule type" value="Genomic_DNA"/>
</dbReference>
<dbReference type="GO" id="GO:0008017">
    <property type="term" value="F:microtubule binding"/>
    <property type="evidence" value="ECO:0007669"/>
    <property type="project" value="InterPro"/>
</dbReference>
<dbReference type="SMART" id="SM00129">
    <property type="entry name" value="KISc"/>
    <property type="match status" value="1"/>
</dbReference>
<evidence type="ECO:0000256" key="3">
    <source>
        <dbReference type="ARBA" id="ARBA00022701"/>
    </source>
</evidence>
<feature type="compositionally biased region" description="Basic and acidic residues" evidence="12">
    <location>
        <begin position="1096"/>
        <end position="1107"/>
    </location>
</feature>
<dbReference type="SUPFAM" id="SSF52540">
    <property type="entry name" value="P-loop containing nucleoside triphosphate hydrolases"/>
    <property type="match status" value="1"/>
</dbReference>
<dbReference type="InterPro" id="IPR027417">
    <property type="entry name" value="P-loop_NTPase"/>
</dbReference>
<dbReference type="GO" id="GO:0005875">
    <property type="term" value="C:microtubule associated complex"/>
    <property type="evidence" value="ECO:0007669"/>
    <property type="project" value="TreeGrafter"/>
</dbReference>
<evidence type="ECO:0000256" key="11">
    <source>
        <dbReference type="SAM" id="Coils"/>
    </source>
</evidence>
<evidence type="ECO:0000313" key="14">
    <source>
        <dbReference type="EMBL" id="CAD7701953.1"/>
    </source>
</evidence>
<dbReference type="GO" id="GO:0051231">
    <property type="term" value="P:spindle elongation"/>
    <property type="evidence" value="ECO:0007669"/>
    <property type="project" value="TreeGrafter"/>
</dbReference>
<feature type="region of interest" description="Disordered" evidence="12">
    <location>
        <begin position="1"/>
        <end position="28"/>
    </location>
</feature>
<dbReference type="Pfam" id="PF25764">
    <property type="entry name" value="KIF21A_4th"/>
    <property type="match status" value="1"/>
</dbReference>
<dbReference type="InterPro" id="IPR001752">
    <property type="entry name" value="Kinesin_motor_dom"/>
</dbReference>
<feature type="coiled-coil region" evidence="11">
    <location>
        <begin position="1176"/>
        <end position="1203"/>
    </location>
</feature>
<evidence type="ECO:0000256" key="2">
    <source>
        <dbReference type="ARBA" id="ARBA00022490"/>
    </source>
</evidence>
<gene>
    <name evidence="14" type="ORF">OSTQU699_LOCUS7310</name>
</gene>
<feature type="coiled-coil region" evidence="11">
    <location>
        <begin position="442"/>
        <end position="469"/>
    </location>
</feature>
<feature type="compositionally biased region" description="Polar residues" evidence="12">
    <location>
        <begin position="1027"/>
        <end position="1037"/>
    </location>
</feature>
<dbReference type="GO" id="GO:0005819">
    <property type="term" value="C:spindle"/>
    <property type="evidence" value="ECO:0007669"/>
    <property type="project" value="UniProtKB-SubCell"/>
</dbReference>
<feature type="compositionally biased region" description="Basic and acidic residues" evidence="12">
    <location>
        <begin position="991"/>
        <end position="1003"/>
    </location>
</feature>
<keyword evidence="6 10" id="KW-0505">Motor protein</keyword>
<comment type="function">
    <text evidence="9">Responsible for microtubule translocation. May be important for the organization of phragmoplast-specific arrays of microtubules. Plays an essential role in stabilizing the mitotic spindle. Required during mitotic cytokinesis.</text>
</comment>
<evidence type="ECO:0000256" key="1">
    <source>
        <dbReference type="ARBA" id="ARBA00004186"/>
    </source>
</evidence>
<feature type="coiled-coil region" evidence="11">
    <location>
        <begin position="757"/>
        <end position="965"/>
    </location>
</feature>
<dbReference type="InterPro" id="IPR019821">
    <property type="entry name" value="Kinesin_motor_CS"/>
</dbReference>
<accession>A0A8S1J4D3</accession>
<dbReference type="CDD" id="cd01372">
    <property type="entry name" value="KISc_KIF4"/>
    <property type="match status" value="1"/>
</dbReference>
<feature type="compositionally biased region" description="Basic and acidic residues" evidence="12">
    <location>
        <begin position="1145"/>
        <end position="1155"/>
    </location>
</feature>
<dbReference type="PANTHER" id="PTHR47969:SF29">
    <property type="entry name" value="KINESIN-LIKE PROTEIN"/>
    <property type="match status" value="1"/>
</dbReference>
<comment type="subcellular location">
    <subcellularLocation>
        <location evidence="1">Cytoplasm</location>
        <location evidence="1">Cytoskeleton</location>
        <location evidence="1">Spindle</location>
    </subcellularLocation>
</comment>
<dbReference type="FunFam" id="3.40.850.10:FF:000019">
    <property type="entry name" value="Kinesin-like protein KIN-5D"/>
    <property type="match status" value="1"/>
</dbReference>
<keyword evidence="3" id="KW-0493">Microtubule</keyword>
<evidence type="ECO:0000256" key="5">
    <source>
        <dbReference type="ARBA" id="ARBA00022840"/>
    </source>
</evidence>
<dbReference type="PRINTS" id="PR00380">
    <property type="entry name" value="KINESINHEAVY"/>
</dbReference>
<dbReference type="PROSITE" id="PS00411">
    <property type="entry name" value="KINESIN_MOTOR_1"/>
    <property type="match status" value="1"/>
</dbReference>
<organism evidence="14 15">
    <name type="scientific">Ostreobium quekettii</name>
    <dbReference type="NCBI Taxonomy" id="121088"/>
    <lineage>
        <taxon>Eukaryota</taxon>
        <taxon>Viridiplantae</taxon>
        <taxon>Chlorophyta</taxon>
        <taxon>core chlorophytes</taxon>
        <taxon>Ulvophyceae</taxon>
        <taxon>TCBD clade</taxon>
        <taxon>Bryopsidales</taxon>
        <taxon>Ostreobineae</taxon>
        <taxon>Ostreobiaceae</taxon>
        <taxon>Ostreobium</taxon>
    </lineage>
</organism>
<keyword evidence="5 10" id="KW-0067">ATP-binding</keyword>
<keyword evidence="2" id="KW-0963">Cytoplasm</keyword>
<evidence type="ECO:0000256" key="8">
    <source>
        <dbReference type="ARBA" id="ARBA00034704"/>
    </source>
</evidence>
<dbReference type="Gene3D" id="3.40.850.10">
    <property type="entry name" value="Kinesin motor domain"/>
    <property type="match status" value="1"/>
</dbReference>
<dbReference type="InterPro" id="IPR027640">
    <property type="entry name" value="Kinesin-like_fam"/>
</dbReference>
<dbReference type="InterPro" id="IPR036961">
    <property type="entry name" value="Kinesin_motor_dom_sf"/>
</dbReference>
<dbReference type="PROSITE" id="PS50067">
    <property type="entry name" value="KINESIN_MOTOR_2"/>
    <property type="match status" value="1"/>
</dbReference>
<protein>
    <recommendedName>
        <fullName evidence="13">Kinesin motor domain-containing protein</fullName>
    </recommendedName>
</protein>
<evidence type="ECO:0000256" key="4">
    <source>
        <dbReference type="ARBA" id="ARBA00022741"/>
    </source>
</evidence>
<keyword evidence="7" id="KW-0206">Cytoskeleton</keyword>
<feature type="compositionally biased region" description="Gly residues" evidence="12">
    <location>
        <begin position="1"/>
        <end position="14"/>
    </location>
</feature>
<comment type="caution">
    <text evidence="14">The sequence shown here is derived from an EMBL/GenBank/DDBJ whole genome shotgun (WGS) entry which is preliminary data.</text>
</comment>
<dbReference type="GO" id="GO:0003777">
    <property type="term" value="F:microtubule motor activity"/>
    <property type="evidence" value="ECO:0007669"/>
    <property type="project" value="InterPro"/>
</dbReference>